<reference evidence="2" key="1">
    <citation type="submission" date="2014-05" db="EMBL/GenBank/DDBJ databases">
        <title>The genome and life-stage specific transcriptomes of Globodera pallida elucidate key aspects of plant parasitism by a cyst nematode.</title>
        <authorList>
            <person name="Cotton J.A."/>
            <person name="Lilley C.J."/>
            <person name="Jones L.M."/>
            <person name="Kikuchi T."/>
            <person name="Reid A.J."/>
            <person name="Thorpe P."/>
            <person name="Tsai I.J."/>
            <person name="Beasley H."/>
            <person name="Blok V."/>
            <person name="Cock P.J.A."/>
            <person name="Van den Akker S.E."/>
            <person name="Holroyd N."/>
            <person name="Hunt M."/>
            <person name="Mantelin S."/>
            <person name="Naghra H."/>
            <person name="Pain A."/>
            <person name="Palomares-Rius J.E."/>
            <person name="Zarowiecki M."/>
            <person name="Berriman M."/>
            <person name="Jones J.T."/>
            <person name="Urwin P.E."/>
        </authorList>
    </citation>
    <scope>NUCLEOTIDE SEQUENCE [LARGE SCALE GENOMIC DNA]</scope>
    <source>
        <strain evidence="2">Lindley</strain>
    </source>
</reference>
<feature type="chain" id="PRO_5008147940" evidence="1">
    <location>
        <begin position="30"/>
        <end position="70"/>
    </location>
</feature>
<proteinExistence type="predicted"/>
<keyword evidence="2" id="KW-1185">Reference proteome</keyword>
<name>A0A183CTI9_GLOPA</name>
<dbReference type="Proteomes" id="UP000050741">
    <property type="component" value="Unassembled WGS sequence"/>
</dbReference>
<evidence type="ECO:0000313" key="2">
    <source>
        <dbReference type="Proteomes" id="UP000050741"/>
    </source>
</evidence>
<dbReference type="WBParaSite" id="GPLIN_001619700">
    <property type="protein sequence ID" value="GPLIN_001619700"/>
    <property type="gene ID" value="GPLIN_001619700"/>
</dbReference>
<evidence type="ECO:0000256" key="1">
    <source>
        <dbReference type="SAM" id="SignalP"/>
    </source>
</evidence>
<dbReference type="AlphaFoldDB" id="A0A183CTI9"/>
<protein>
    <submittedName>
        <fullName evidence="3">Secreted protein</fullName>
    </submittedName>
</protein>
<feature type="signal peptide" evidence="1">
    <location>
        <begin position="1"/>
        <end position="29"/>
    </location>
</feature>
<keyword evidence="1" id="KW-0732">Signal</keyword>
<sequence length="70" mass="7612">MNLPRQQFGLLFFFLISTVSLLLVDRAKGCHPAYPIGISPYIGGPVGVVNPNDWATVKPQVKRMKRSGGG</sequence>
<organism evidence="2 3">
    <name type="scientific">Globodera pallida</name>
    <name type="common">Potato cyst nematode worm</name>
    <name type="synonym">Heterodera pallida</name>
    <dbReference type="NCBI Taxonomy" id="36090"/>
    <lineage>
        <taxon>Eukaryota</taxon>
        <taxon>Metazoa</taxon>
        <taxon>Ecdysozoa</taxon>
        <taxon>Nematoda</taxon>
        <taxon>Chromadorea</taxon>
        <taxon>Rhabditida</taxon>
        <taxon>Tylenchina</taxon>
        <taxon>Tylenchomorpha</taxon>
        <taxon>Tylenchoidea</taxon>
        <taxon>Heteroderidae</taxon>
        <taxon>Heteroderinae</taxon>
        <taxon>Globodera</taxon>
    </lineage>
</organism>
<accession>A0A183CTI9</accession>
<reference evidence="3" key="2">
    <citation type="submission" date="2016-06" db="UniProtKB">
        <authorList>
            <consortium name="WormBaseParasite"/>
        </authorList>
    </citation>
    <scope>IDENTIFICATION</scope>
</reference>
<evidence type="ECO:0000313" key="3">
    <source>
        <dbReference type="WBParaSite" id="GPLIN_001619700"/>
    </source>
</evidence>